<evidence type="ECO:0000313" key="3">
    <source>
        <dbReference type="Proteomes" id="UP000293154"/>
    </source>
</evidence>
<keyword evidence="3" id="KW-1185">Reference proteome</keyword>
<protein>
    <submittedName>
        <fullName evidence="2">Uncharacterized protein</fullName>
    </submittedName>
</protein>
<dbReference type="KEGG" id="prag:EKN56_18195"/>
<organism evidence="2 3">
    <name type="scientific">Limnobaculum zhutongyuii</name>
    <dbReference type="NCBI Taxonomy" id="2498113"/>
    <lineage>
        <taxon>Bacteria</taxon>
        <taxon>Pseudomonadati</taxon>
        <taxon>Pseudomonadota</taxon>
        <taxon>Gammaproteobacteria</taxon>
        <taxon>Enterobacterales</taxon>
        <taxon>Budviciaceae</taxon>
        <taxon>Limnobaculum</taxon>
    </lineage>
</organism>
<evidence type="ECO:0000313" key="2">
    <source>
        <dbReference type="EMBL" id="QBH98146.1"/>
    </source>
</evidence>
<dbReference type="OrthoDB" id="9925460at2"/>
<dbReference type="EMBL" id="CP034752">
    <property type="protein sequence ID" value="QBH98146.1"/>
    <property type="molecule type" value="Genomic_DNA"/>
</dbReference>
<dbReference type="RefSeq" id="WP_130593094.1">
    <property type="nucleotide sequence ID" value="NZ_CP034752.1"/>
</dbReference>
<feature type="transmembrane region" description="Helical" evidence="1">
    <location>
        <begin position="89"/>
        <end position="109"/>
    </location>
</feature>
<dbReference type="AlphaFoldDB" id="A0A411WPR1"/>
<name>A0A411WPR1_9GAMM</name>
<keyword evidence="1" id="KW-1133">Transmembrane helix</keyword>
<reference evidence="2 3" key="1">
    <citation type="submission" date="2019-03" db="EMBL/GenBank/DDBJ databases">
        <title>Pragia sp. nov. isolated from the gut tract of Carduelis flavirostris.</title>
        <authorList>
            <person name="Ge Y."/>
        </authorList>
    </citation>
    <scope>NUCLEOTIDE SEQUENCE [LARGE SCALE GENOMIC DNA]</scope>
    <source>
        <strain evidence="2 3">CF-458</strain>
    </source>
</reference>
<keyword evidence="1" id="KW-0812">Transmembrane</keyword>
<evidence type="ECO:0000256" key="1">
    <source>
        <dbReference type="SAM" id="Phobius"/>
    </source>
</evidence>
<feature type="transmembrane region" description="Helical" evidence="1">
    <location>
        <begin position="58"/>
        <end position="77"/>
    </location>
</feature>
<keyword evidence="1" id="KW-0472">Membrane</keyword>
<accession>A0A411WPR1</accession>
<feature type="transmembrane region" description="Helical" evidence="1">
    <location>
        <begin position="7"/>
        <end position="28"/>
    </location>
</feature>
<dbReference type="Proteomes" id="UP000293154">
    <property type="component" value="Chromosome"/>
</dbReference>
<gene>
    <name evidence="2" type="ORF">EKN56_18195</name>
</gene>
<proteinExistence type="predicted"/>
<sequence length="133" mass="15107">MNHLRIIFPLVLSSSLWLLFCHSLTLILESWATSTYGISSLGCSEALRLQLKQFNDQLLVPAILIGLLISLFYFFLLYKCSDLLRQPRIVRILCWLVGAIVLGVVLYFLSQIAGLMSLYYWLPVGEFTTDICG</sequence>